<dbReference type="InterPro" id="IPR003656">
    <property type="entry name" value="Znf_BED"/>
</dbReference>
<keyword evidence="3" id="KW-0862">Zinc</keyword>
<dbReference type="Pfam" id="PF02892">
    <property type="entry name" value="zf-BED"/>
    <property type="match status" value="1"/>
</dbReference>
<dbReference type="PANTHER" id="PTHR46481:SF2">
    <property type="entry name" value="BED-TYPE DOMAIN-CONTAINING PROTEIN"/>
    <property type="match status" value="1"/>
</dbReference>
<dbReference type="GO" id="GO:0008270">
    <property type="term" value="F:zinc ion binding"/>
    <property type="evidence" value="ECO:0007669"/>
    <property type="project" value="UniProtKB-KW"/>
</dbReference>
<feature type="compositionally biased region" description="Polar residues" evidence="6">
    <location>
        <begin position="29"/>
        <end position="38"/>
    </location>
</feature>
<dbReference type="InterPro" id="IPR052035">
    <property type="entry name" value="ZnF_BED_domain_contain"/>
</dbReference>
<feature type="compositionally biased region" description="Basic residues" evidence="6">
    <location>
        <begin position="39"/>
        <end position="57"/>
    </location>
</feature>
<organism evidence="8 9">
    <name type="scientific">Citrus x changshan-huyou</name>
    <dbReference type="NCBI Taxonomy" id="2935761"/>
    <lineage>
        <taxon>Eukaryota</taxon>
        <taxon>Viridiplantae</taxon>
        <taxon>Streptophyta</taxon>
        <taxon>Embryophyta</taxon>
        <taxon>Tracheophyta</taxon>
        <taxon>Spermatophyta</taxon>
        <taxon>Magnoliopsida</taxon>
        <taxon>eudicotyledons</taxon>
        <taxon>Gunneridae</taxon>
        <taxon>Pentapetalae</taxon>
        <taxon>rosids</taxon>
        <taxon>malvids</taxon>
        <taxon>Sapindales</taxon>
        <taxon>Rutaceae</taxon>
        <taxon>Aurantioideae</taxon>
        <taxon>Citrus</taxon>
    </lineage>
</organism>
<evidence type="ECO:0000256" key="2">
    <source>
        <dbReference type="ARBA" id="ARBA00022771"/>
    </source>
</evidence>
<keyword evidence="1" id="KW-0479">Metal-binding</keyword>
<feature type="region of interest" description="Disordered" evidence="6">
    <location>
        <begin position="21"/>
        <end position="58"/>
    </location>
</feature>
<keyword evidence="2" id="KW-0863">Zinc-finger</keyword>
<name>A0AAP0R0M4_9ROSI</name>
<dbReference type="AlphaFoldDB" id="A0AAP0R0M4"/>
<protein>
    <recommendedName>
        <fullName evidence="7">BED-type domain-containing protein</fullName>
    </recommendedName>
</protein>
<dbReference type="SMART" id="SM00614">
    <property type="entry name" value="ZnF_BED"/>
    <property type="match status" value="1"/>
</dbReference>
<keyword evidence="5" id="KW-0804">Transcription</keyword>
<feature type="domain" description="BED-type" evidence="7">
    <location>
        <begin position="60"/>
        <end position="106"/>
    </location>
</feature>
<evidence type="ECO:0000256" key="3">
    <source>
        <dbReference type="ARBA" id="ARBA00022833"/>
    </source>
</evidence>
<evidence type="ECO:0000256" key="5">
    <source>
        <dbReference type="ARBA" id="ARBA00023163"/>
    </source>
</evidence>
<proteinExistence type="predicted"/>
<dbReference type="EMBL" id="JBCGBO010000002">
    <property type="protein sequence ID" value="KAK9222014.1"/>
    <property type="molecule type" value="Genomic_DNA"/>
</dbReference>
<dbReference type="PANTHER" id="PTHR46481">
    <property type="entry name" value="ZINC FINGER BED DOMAIN-CONTAINING PROTEIN 4"/>
    <property type="match status" value="1"/>
</dbReference>
<gene>
    <name evidence="8" type="ORF">WN944_010445</name>
</gene>
<evidence type="ECO:0000256" key="1">
    <source>
        <dbReference type="ARBA" id="ARBA00022723"/>
    </source>
</evidence>
<comment type="caution">
    <text evidence="8">The sequence shown here is derived from an EMBL/GenBank/DDBJ whole genome shotgun (WGS) entry which is preliminary data.</text>
</comment>
<dbReference type="SUPFAM" id="SSF140996">
    <property type="entry name" value="Hermes dimerisation domain"/>
    <property type="match status" value="1"/>
</dbReference>
<evidence type="ECO:0000256" key="4">
    <source>
        <dbReference type="ARBA" id="ARBA00023015"/>
    </source>
</evidence>
<keyword evidence="4" id="KW-0805">Transcription regulation</keyword>
<accession>A0AAP0R0M4</accession>
<evidence type="ECO:0000256" key="6">
    <source>
        <dbReference type="SAM" id="MobiDB-lite"/>
    </source>
</evidence>
<reference evidence="8 9" key="1">
    <citation type="submission" date="2024-05" db="EMBL/GenBank/DDBJ databases">
        <title>Haplotype-resolved chromosome-level genome assembly of Huyou (Citrus changshanensis).</title>
        <authorList>
            <person name="Miao C."/>
            <person name="Chen W."/>
            <person name="Wu Y."/>
            <person name="Wang L."/>
            <person name="Zhao S."/>
            <person name="Grierson D."/>
            <person name="Xu C."/>
            <person name="Chen K."/>
        </authorList>
    </citation>
    <scope>NUCLEOTIDE SEQUENCE [LARGE SCALE GENOMIC DNA]</scope>
    <source>
        <strain evidence="8">01-14</strain>
        <tissue evidence="8">Leaf</tissue>
    </source>
</reference>
<dbReference type="GO" id="GO:0003677">
    <property type="term" value="F:DNA binding"/>
    <property type="evidence" value="ECO:0007669"/>
    <property type="project" value="InterPro"/>
</dbReference>
<dbReference type="Proteomes" id="UP001428341">
    <property type="component" value="Unassembled WGS sequence"/>
</dbReference>
<keyword evidence="9" id="KW-1185">Reference proteome</keyword>
<evidence type="ECO:0000313" key="9">
    <source>
        <dbReference type="Proteomes" id="UP001428341"/>
    </source>
</evidence>
<evidence type="ECO:0000313" key="8">
    <source>
        <dbReference type="EMBL" id="KAK9222014.1"/>
    </source>
</evidence>
<sequence>MSNYSRVQDNLDCVADDLEREVEVDNSENDSPTIVTSGNKRKKSSLSKPPLPRKKMAPRSTVWQHFTRLLDNDKKCKCNYYGNEFEYGSVGYQTSTLRTHYQEKCQKYKDLQKDQTTLTQDVSSDEIIGRGFSQNACRRATMKMIVLDELPFSVVENPGFKHFCSVAAPRYILPSLRTIIRDTLDMYVEENAKLKSLLVRNKQRVSLTTDIWTSIMIVSYMVITTHFIDKDGINIERLLAST</sequence>
<evidence type="ECO:0000259" key="7">
    <source>
        <dbReference type="Pfam" id="PF02892"/>
    </source>
</evidence>